<protein>
    <submittedName>
        <fullName evidence="3">F-box protein At3g17620</fullName>
    </submittedName>
</protein>
<keyword evidence="2" id="KW-1185">Reference proteome</keyword>
<dbReference type="Pfam" id="PF07734">
    <property type="entry name" value="FBA_1"/>
    <property type="match status" value="1"/>
</dbReference>
<dbReference type="PANTHER" id="PTHR47993">
    <property type="entry name" value="OS09G0372900 PROTEIN-RELATED"/>
    <property type="match status" value="1"/>
</dbReference>
<dbReference type="PANTHER" id="PTHR47993:SF339">
    <property type="entry name" value="F-BOX DOMAIN-CONTAINING PROTEIN"/>
    <property type="match status" value="1"/>
</dbReference>
<dbReference type="SUPFAM" id="SSF81383">
    <property type="entry name" value="F-box domain"/>
    <property type="match status" value="1"/>
</dbReference>
<dbReference type="Pfam" id="PF00646">
    <property type="entry name" value="F-box"/>
    <property type="match status" value="1"/>
</dbReference>
<dbReference type="Gene3D" id="1.20.1280.50">
    <property type="match status" value="1"/>
</dbReference>
<sequence>MLSDLPRDLAEDVLIRIPVTSMRAVRFVCKSWNALSKDESFTKKRLTQAKAAASTEFLAVMVINDRVYLISVNLQGIHNHVEPSINHLGKLVSLTNSDGDDISVVYHCDGLLLCITEDPHRFVVWNPYCGQTLWFEPISRPNWGNYAIGYENSKSCRSYKVLGLIESSGYVRYELYYINSKSPSDMTIPITIFPDWDIEFYARGVSLKGNTYWFAQENGVGDDGTEIGDQDFLICFDFTKERYGPRLSLPFHSIMDDTVTLSSVRDEQLAVLFQQVDTLHLEIWITTKIEPEAVSWSNKVFLAVEMEPLDDYPFEVTSGSFFVDEEKKIAVVFDVERRKQMGYFAYIIGEDGYFKKIDIIDPSEECFFPRMCSYVPLSTYV</sequence>
<dbReference type="NCBIfam" id="TIGR01640">
    <property type="entry name" value="F_box_assoc_1"/>
    <property type="match status" value="1"/>
</dbReference>
<dbReference type="InterPro" id="IPR017451">
    <property type="entry name" value="F-box-assoc_interact_dom"/>
</dbReference>
<dbReference type="InterPro" id="IPR036047">
    <property type="entry name" value="F-box-like_dom_sf"/>
</dbReference>
<dbReference type="PROSITE" id="PS50181">
    <property type="entry name" value="FBOX"/>
    <property type="match status" value="1"/>
</dbReference>
<proteinExistence type="predicted"/>
<dbReference type="GeneID" id="104746263"/>
<accession>A0ABM0W5L2</accession>
<gene>
    <name evidence="3" type="primary">LOC104746263</name>
</gene>
<feature type="domain" description="F-box" evidence="1">
    <location>
        <begin position="1"/>
        <end position="45"/>
    </location>
</feature>
<dbReference type="InterPro" id="IPR001810">
    <property type="entry name" value="F-box_dom"/>
</dbReference>
<evidence type="ECO:0000313" key="2">
    <source>
        <dbReference type="Proteomes" id="UP000694864"/>
    </source>
</evidence>
<reference evidence="2" key="1">
    <citation type="journal article" date="2014" name="Nat. Commun.">
        <title>The emerging biofuel crop Camelina sativa retains a highly undifferentiated hexaploid genome structure.</title>
        <authorList>
            <person name="Kagale S."/>
            <person name="Koh C."/>
            <person name="Nixon J."/>
            <person name="Bollina V."/>
            <person name="Clarke W.E."/>
            <person name="Tuteja R."/>
            <person name="Spillane C."/>
            <person name="Robinson S.J."/>
            <person name="Links M.G."/>
            <person name="Clarke C."/>
            <person name="Higgins E.E."/>
            <person name="Huebert T."/>
            <person name="Sharpe A.G."/>
            <person name="Parkin I.A."/>
        </authorList>
    </citation>
    <scope>NUCLEOTIDE SEQUENCE [LARGE SCALE GENOMIC DNA]</scope>
    <source>
        <strain evidence="2">cv. DH55</strain>
    </source>
</reference>
<reference evidence="3" key="2">
    <citation type="submission" date="2025-08" db="UniProtKB">
        <authorList>
            <consortium name="RefSeq"/>
        </authorList>
    </citation>
    <scope>IDENTIFICATION</scope>
    <source>
        <tissue evidence="3">Leaf</tissue>
    </source>
</reference>
<organism evidence="2 3">
    <name type="scientific">Camelina sativa</name>
    <name type="common">False flax</name>
    <name type="synonym">Myagrum sativum</name>
    <dbReference type="NCBI Taxonomy" id="90675"/>
    <lineage>
        <taxon>Eukaryota</taxon>
        <taxon>Viridiplantae</taxon>
        <taxon>Streptophyta</taxon>
        <taxon>Embryophyta</taxon>
        <taxon>Tracheophyta</taxon>
        <taxon>Spermatophyta</taxon>
        <taxon>Magnoliopsida</taxon>
        <taxon>eudicotyledons</taxon>
        <taxon>Gunneridae</taxon>
        <taxon>Pentapetalae</taxon>
        <taxon>rosids</taxon>
        <taxon>malvids</taxon>
        <taxon>Brassicales</taxon>
        <taxon>Brassicaceae</taxon>
        <taxon>Camelineae</taxon>
        <taxon>Camelina</taxon>
    </lineage>
</organism>
<evidence type="ECO:0000259" key="1">
    <source>
        <dbReference type="PROSITE" id="PS50181"/>
    </source>
</evidence>
<dbReference type="RefSeq" id="XP_010465999.1">
    <property type="nucleotide sequence ID" value="XM_010467697.1"/>
</dbReference>
<dbReference type="InterPro" id="IPR006527">
    <property type="entry name" value="F-box-assoc_dom_typ1"/>
</dbReference>
<evidence type="ECO:0000313" key="3">
    <source>
        <dbReference type="RefSeq" id="XP_010465999.1"/>
    </source>
</evidence>
<dbReference type="InterPro" id="IPR050233">
    <property type="entry name" value="A_thaliana_F-box"/>
</dbReference>
<dbReference type="SMART" id="SM00256">
    <property type="entry name" value="FBOX"/>
    <property type="match status" value="1"/>
</dbReference>
<dbReference type="Proteomes" id="UP000694864">
    <property type="component" value="Chromosome 15"/>
</dbReference>
<dbReference type="CDD" id="cd22157">
    <property type="entry name" value="F-box_AtFBW1-like"/>
    <property type="match status" value="1"/>
</dbReference>
<name>A0ABM0W5L2_CAMSA</name>